<dbReference type="SUPFAM" id="SSF50630">
    <property type="entry name" value="Acid proteases"/>
    <property type="match status" value="1"/>
</dbReference>
<keyword evidence="2 4" id="KW-0064">Aspartyl protease</keyword>
<evidence type="ECO:0000256" key="2">
    <source>
        <dbReference type="ARBA" id="ARBA00022750"/>
    </source>
</evidence>
<sequence length="1109" mass="121214">MNNLTAAKVFLGLLLVSIITLFSTPASALIERDALFEALLKRDNEYGVDTYGVPKAQCKCVFAAATFGADNRDPNKPHGTINFFQNPCGQTSLQGEFSSGFQDTTARYEFIVKDAEGNTVQNLTSLIKLDFFNNGSVLPFKATTRKISLNCDNTAPNATSSDNNATSQNPPYGPIVVGTGIGAGGVSGGFSTTPKILNNKLFLFKNGDDYGQTAVSRNVPLVTRTGTVIRRGSNGLRTVGKNVQWLALVSFGTPPQQFELLIDTGSSNVLVTTTDCDAACRQLTESTTFFNTHKSSTFDRVSNGSYSIQFAGGTSLVYDLAVDVVTLDGLAVTQQNIGATIDIQNSVIQFGGVLGLGLEKIVQPRGFGVDTVVTTMFKQKLITKKIFAINFIKQELGGGGDITFGEYDTSLDILWLNGTSNYFWTVRLRDIFVGDRDLKVGGPFIFDTGASYIFAPCSIVERIYDSIPGSQLFVDGTWVLPCNLTDDKYDVTLQFKKENFTIPIRDFIQEPVNATGLPNDIDPTGLCIGGAQQSDSDYVLGAVFFKLFYVVFDQDHNKIVTPYQIQISYTDDELKGLQLIASAHYPNGDIILRFSTANSTSTSCYQSNLVLRLVKTDGSISKIPVNFEFPDFNFCGDSFDNGVDGIWIYPIQSILSDFIIITYFTADDTKTFSNAQVQGLLMDTNGKIYQSNYLFGPGYFPIPGQPLLNPGGIIVSSILGQGFIFLIDDNQSNGLIWTQYTAPDVNGTFARLNTQQVIQEIDRKERPKLWSVAMPTLDGGYAVIGGYNVTNATSSTYDPHFRVDVTFFRPFLNGEVDQVGPFLFFQSSVASPLPMICSSSNQGIGYICLARTPVNTTSGNSTSTKIYYQLVNYLSSGSVINIQELPLGDSTGNQANSPAKLYSLFYGGYLETFNTYNGSSVTINGYILDDNGIFKENWGFGNPLTIPAQGVSSSVLLENNTYVIFYFVNNVLNVISTDLYRFYDDRLSRNVKSVSPLPRTSINNSAQSIELTYDRNVTSSSGNITIYQVNPKVPDGTQDIPRFVCTAVKCPLNQSSINGNTLSLSVLPSTFNNPGATYYINIDSGFVKDSQLGEPIPGVQNRTWTFSFR</sequence>
<feature type="non-terminal residue" evidence="7">
    <location>
        <position position="1"/>
    </location>
</feature>
<protein>
    <submittedName>
        <fullName evidence="7">8881_t:CDS:1</fullName>
    </submittedName>
</protein>
<feature type="domain" description="Peptidase A1" evidence="6">
    <location>
        <begin position="245"/>
        <end position="562"/>
    </location>
</feature>
<dbReference type="Pfam" id="PF00026">
    <property type="entry name" value="Asp"/>
    <property type="match status" value="1"/>
</dbReference>
<evidence type="ECO:0000256" key="1">
    <source>
        <dbReference type="ARBA" id="ARBA00007447"/>
    </source>
</evidence>
<organism evidence="7 8">
    <name type="scientific">Ambispora leptoticha</name>
    <dbReference type="NCBI Taxonomy" id="144679"/>
    <lineage>
        <taxon>Eukaryota</taxon>
        <taxon>Fungi</taxon>
        <taxon>Fungi incertae sedis</taxon>
        <taxon>Mucoromycota</taxon>
        <taxon>Glomeromycotina</taxon>
        <taxon>Glomeromycetes</taxon>
        <taxon>Archaeosporales</taxon>
        <taxon>Ambisporaceae</taxon>
        <taxon>Ambispora</taxon>
    </lineage>
</organism>
<dbReference type="Proteomes" id="UP000789508">
    <property type="component" value="Unassembled WGS sequence"/>
</dbReference>
<dbReference type="OrthoDB" id="2747330at2759"/>
<comment type="caution">
    <text evidence="7">The sequence shown here is derived from an EMBL/GenBank/DDBJ whole genome shotgun (WGS) entry which is preliminary data.</text>
</comment>
<keyword evidence="5" id="KW-0732">Signal</keyword>
<name>A0A9N9BXE0_9GLOM</name>
<evidence type="ECO:0000313" key="8">
    <source>
        <dbReference type="Proteomes" id="UP000789508"/>
    </source>
</evidence>
<evidence type="ECO:0000256" key="4">
    <source>
        <dbReference type="RuleBase" id="RU000454"/>
    </source>
</evidence>
<dbReference type="InterPro" id="IPR033121">
    <property type="entry name" value="PEPTIDASE_A1"/>
</dbReference>
<evidence type="ECO:0000259" key="6">
    <source>
        <dbReference type="PROSITE" id="PS51767"/>
    </source>
</evidence>
<comment type="similarity">
    <text evidence="1 4">Belongs to the peptidase A1 family.</text>
</comment>
<dbReference type="PROSITE" id="PS51767">
    <property type="entry name" value="PEPTIDASE_A1"/>
    <property type="match status" value="1"/>
</dbReference>
<dbReference type="PANTHER" id="PTHR47966:SF51">
    <property type="entry name" value="BETA-SITE APP-CLEAVING ENZYME, ISOFORM A-RELATED"/>
    <property type="match status" value="1"/>
</dbReference>
<dbReference type="PANTHER" id="PTHR47966">
    <property type="entry name" value="BETA-SITE APP-CLEAVING ENZYME, ISOFORM A-RELATED"/>
    <property type="match status" value="1"/>
</dbReference>
<keyword evidence="8" id="KW-1185">Reference proteome</keyword>
<dbReference type="EMBL" id="CAJVPS010002995">
    <property type="protein sequence ID" value="CAG8580471.1"/>
    <property type="molecule type" value="Genomic_DNA"/>
</dbReference>
<dbReference type="PRINTS" id="PR00792">
    <property type="entry name" value="PEPSIN"/>
</dbReference>
<dbReference type="GO" id="GO:0004190">
    <property type="term" value="F:aspartic-type endopeptidase activity"/>
    <property type="evidence" value="ECO:0007669"/>
    <property type="project" value="UniProtKB-KW"/>
</dbReference>
<feature type="active site" evidence="3">
    <location>
        <position position="447"/>
    </location>
</feature>
<reference evidence="7" key="1">
    <citation type="submission" date="2021-06" db="EMBL/GenBank/DDBJ databases">
        <authorList>
            <person name="Kallberg Y."/>
            <person name="Tangrot J."/>
            <person name="Rosling A."/>
        </authorList>
    </citation>
    <scope>NUCLEOTIDE SEQUENCE</scope>
    <source>
        <strain evidence="7">FL130A</strain>
    </source>
</reference>
<feature type="chain" id="PRO_5040299633" evidence="5">
    <location>
        <begin position="29"/>
        <end position="1109"/>
    </location>
</feature>
<evidence type="ECO:0000313" key="7">
    <source>
        <dbReference type="EMBL" id="CAG8580471.1"/>
    </source>
</evidence>
<accession>A0A9N9BXE0</accession>
<dbReference type="InterPro" id="IPR034164">
    <property type="entry name" value="Pepsin-like_dom"/>
</dbReference>
<gene>
    <name evidence="7" type="ORF">ALEPTO_LOCUS7234</name>
</gene>
<dbReference type="Gene3D" id="2.40.70.10">
    <property type="entry name" value="Acid Proteases"/>
    <property type="match status" value="2"/>
</dbReference>
<dbReference type="InterPro" id="IPR021109">
    <property type="entry name" value="Peptidase_aspartic_dom_sf"/>
</dbReference>
<proteinExistence type="inferred from homology"/>
<feature type="signal peptide" evidence="5">
    <location>
        <begin position="1"/>
        <end position="28"/>
    </location>
</feature>
<dbReference type="PROSITE" id="PS00141">
    <property type="entry name" value="ASP_PROTEASE"/>
    <property type="match status" value="2"/>
</dbReference>
<keyword evidence="4" id="KW-0645">Protease</keyword>
<dbReference type="CDD" id="cd05471">
    <property type="entry name" value="pepsin_like"/>
    <property type="match status" value="1"/>
</dbReference>
<dbReference type="InterPro" id="IPR001461">
    <property type="entry name" value="Aspartic_peptidase_A1"/>
</dbReference>
<evidence type="ECO:0000256" key="3">
    <source>
        <dbReference type="PIRSR" id="PIRSR601461-1"/>
    </source>
</evidence>
<feature type="non-terminal residue" evidence="7">
    <location>
        <position position="1109"/>
    </location>
</feature>
<evidence type="ECO:0000256" key="5">
    <source>
        <dbReference type="SAM" id="SignalP"/>
    </source>
</evidence>
<feature type="active site" evidence="3">
    <location>
        <position position="263"/>
    </location>
</feature>
<dbReference type="InterPro" id="IPR001969">
    <property type="entry name" value="Aspartic_peptidase_AS"/>
</dbReference>
<keyword evidence="4" id="KW-0378">Hydrolase</keyword>
<dbReference type="AlphaFoldDB" id="A0A9N9BXE0"/>
<dbReference type="GO" id="GO:0006508">
    <property type="term" value="P:proteolysis"/>
    <property type="evidence" value="ECO:0007669"/>
    <property type="project" value="UniProtKB-KW"/>
</dbReference>